<dbReference type="OrthoDB" id="7354890at2"/>
<evidence type="ECO:0000313" key="2">
    <source>
        <dbReference type="Proteomes" id="UP000199664"/>
    </source>
</evidence>
<dbReference type="RefSeq" id="WP_091838676.1">
    <property type="nucleotide sequence ID" value="NZ_FOAN01000007.1"/>
</dbReference>
<dbReference type="EMBL" id="FOAN01000007">
    <property type="protein sequence ID" value="SEM08216.1"/>
    <property type="molecule type" value="Genomic_DNA"/>
</dbReference>
<keyword evidence="2" id="KW-1185">Reference proteome</keyword>
<dbReference type="Proteomes" id="UP000199664">
    <property type="component" value="Unassembled WGS sequence"/>
</dbReference>
<evidence type="ECO:0000313" key="1">
    <source>
        <dbReference type="EMBL" id="SEM08216.1"/>
    </source>
</evidence>
<accession>A0A1H7VG52</accession>
<name>A0A1H7VG52_9HYPH</name>
<gene>
    <name evidence="1" type="ORF">SAMN04515666_10789</name>
</gene>
<proteinExistence type="predicted"/>
<reference evidence="2" key="1">
    <citation type="submission" date="2016-10" db="EMBL/GenBank/DDBJ databases">
        <authorList>
            <person name="Varghese N."/>
            <person name="Submissions S."/>
        </authorList>
    </citation>
    <scope>NUCLEOTIDE SEQUENCE [LARGE SCALE GENOMIC DNA]</scope>
    <source>
        <strain evidence="2">LMG 26383,CCUG 61248,R- 45681</strain>
    </source>
</reference>
<organism evidence="1 2">
    <name type="scientific">Bosea lupini</name>
    <dbReference type="NCBI Taxonomy" id="1036779"/>
    <lineage>
        <taxon>Bacteria</taxon>
        <taxon>Pseudomonadati</taxon>
        <taxon>Pseudomonadota</taxon>
        <taxon>Alphaproteobacteria</taxon>
        <taxon>Hyphomicrobiales</taxon>
        <taxon>Boseaceae</taxon>
        <taxon>Bosea</taxon>
    </lineage>
</organism>
<dbReference type="AlphaFoldDB" id="A0A1H7VG52"/>
<dbReference type="STRING" id="1036779.SAMN04515666_10789"/>
<sequence length="101" mass="10910">MNELLNWLQQQKGSLRTYIEFQDRALALRANAPEQAALLRLLADLAGRFVETYDRQPLSAGIAAQALDRLTDFLGRAVGGSAGDPASQLALLNKIGTSELA</sequence>
<protein>
    <submittedName>
        <fullName evidence="1">Uncharacterized protein</fullName>
    </submittedName>
</protein>